<comment type="caution">
    <text evidence="1">The sequence shown here is derived from an EMBL/GenBank/DDBJ whole genome shotgun (WGS) entry which is preliminary data.</text>
</comment>
<evidence type="ECO:0000313" key="1">
    <source>
        <dbReference type="EMBL" id="KJF15898.1"/>
    </source>
</evidence>
<dbReference type="AlphaFoldDB" id="A0A0D8HDA2"/>
<dbReference type="EMBL" id="JXYS01000111">
    <property type="protein sequence ID" value="KJF15898.1"/>
    <property type="molecule type" value="Genomic_DNA"/>
</dbReference>
<protein>
    <submittedName>
        <fullName evidence="1">Uncharacterized protein</fullName>
    </submittedName>
</protein>
<proteinExistence type="predicted"/>
<dbReference type="Proteomes" id="UP000032360">
    <property type="component" value="Unassembled WGS sequence"/>
</dbReference>
<gene>
    <name evidence="1" type="ORF">AXFE_32290</name>
</gene>
<accession>A0A0D8HDA2</accession>
<reference evidence="1 2" key="1">
    <citation type="submission" date="2015-01" db="EMBL/GenBank/DDBJ databases">
        <title>Draft genome of the acidophilic iron oxidizer Acidithrix ferrooxidans strain Py-F3.</title>
        <authorList>
            <person name="Poehlein A."/>
            <person name="Eisen S."/>
            <person name="Schloemann M."/>
            <person name="Johnson B.D."/>
            <person name="Daniel R."/>
            <person name="Muehling M."/>
        </authorList>
    </citation>
    <scope>NUCLEOTIDE SEQUENCE [LARGE SCALE GENOMIC DNA]</scope>
    <source>
        <strain evidence="1 2">Py-F3</strain>
    </source>
</reference>
<keyword evidence="2" id="KW-1185">Reference proteome</keyword>
<name>A0A0D8HDA2_9ACTN</name>
<evidence type="ECO:0000313" key="2">
    <source>
        <dbReference type="Proteomes" id="UP000032360"/>
    </source>
</evidence>
<organism evidence="1 2">
    <name type="scientific">Acidithrix ferrooxidans</name>
    <dbReference type="NCBI Taxonomy" id="1280514"/>
    <lineage>
        <taxon>Bacteria</taxon>
        <taxon>Bacillati</taxon>
        <taxon>Actinomycetota</taxon>
        <taxon>Acidimicrobiia</taxon>
        <taxon>Acidimicrobiales</taxon>
        <taxon>Acidimicrobiaceae</taxon>
        <taxon>Acidithrix</taxon>
    </lineage>
</organism>
<sequence>MICIALPIAIPIGVTTVKHIPASVVERDIPTRWIRRCLAGVGRVDRFNAGTSDMRMYHNAFLVLVPCPR</sequence>